<accession>A0AA88SNS6</accession>
<sequence length="135" mass="14793">MDIISTDVPTTPAELTVRRNEFHKVSLITRLELKSRRSTPTDGDIDPPPLLNPHLAAWRGEEAERDSSGIKACRTFGRDRVRLKNIGTLLSAVKDIAGSPIPDNLSLHVPSSGILRNDVPTSPPAKLTSTNIYFV</sequence>
<name>A0AA88SNS6_TACVA</name>
<proteinExistence type="predicted"/>
<dbReference type="Proteomes" id="UP001187315">
    <property type="component" value="Unassembled WGS sequence"/>
</dbReference>
<dbReference type="EMBL" id="JAVHJS010000011">
    <property type="protein sequence ID" value="KAK2842987.1"/>
    <property type="molecule type" value="Genomic_DNA"/>
</dbReference>
<gene>
    <name evidence="1" type="ORF">Q7C36_011202</name>
</gene>
<comment type="caution">
    <text evidence="1">The sequence shown here is derived from an EMBL/GenBank/DDBJ whole genome shotgun (WGS) entry which is preliminary data.</text>
</comment>
<dbReference type="AlphaFoldDB" id="A0AA88SNS6"/>
<reference evidence="1" key="1">
    <citation type="submission" date="2023-08" db="EMBL/GenBank/DDBJ databases">
        <title>Pelteobagrus vachellii genome.</title>
        <authorList>
            <person name="Liu H."/>
        </authorList>
    </citation>
    <scope>NUCLEOTIDE SEQUENCE</scope>
    <source>
        <strain evidence="1">PRFRI_2022a</strain>
        <tissue evidence="1">Muscle</tissue>
    </source>
</reference>
<protein>
    <submittedName>
        <fullName evidence="1">Uncharacterized protein</fullName>
    </submittedName>
</protein>
<evidence type="ECO:0000313" key="2">
    <source>
        <dbReference type="Proteomes" id="UP001187315"/>
    </source>
</evidence>
<evidence type="ECO:0000313" key="1">
    <source>
        <dbReference type="EMBL" id="KAK2842987.1"/>
    </source>
</evidence>
<organism evidence="1 2">
    <name type="scientific">Tachysurus vachellii</name>
    <name type="common">Darkbarbel catfish</name>
    <name type="synonym">Pelteobagrus vachellii</name>
    <dbReference type="NCBI Taxonomy" id="175792"/>
    <lineage>
        <taxon>Eukaryota</taxon>
        <taxon>Metazoa</taxon>
        <taxon>Chordata</taxon>
        <taxon>Craniata</taxon>
        <taxon>Vertebrata</taxon>
        <taxon>Euteleostomi</taxon>
        <taxon>Actinopterygii</taxon>
        <taxon>Neopterygii</taxon>
        <taxon>Teleostei</taxon>
        <taxon>Ostariophysi</taxon>
        <taxon>Siluriformes</taxon>
        <taxon>Bagridae</taxon>
        <taxon>Tachysurus</taxon>
    </lineage>
</organism>
<keyword evidence="2" id="KW-1185">Reference proteome</keyword>